<gene>
    <name evidence="8" type="ORF">CBA19CS42_23980</name>
</gene>
<dbReference type="InterPro" id="IPR017871">
    <property type="entry name" value="ABC_transporter-like_CS"/>
</dbReference>
<comment type="similarity">
    <text evidence="1">Belongs to the ABC transporter superfamily.</text>
</comment>
<dbReference type="RefSeq" id="WP_222946449.1">
    <property type="nucleotide sequence ID" value="NZ_BPUQ01000011.1"/>
</dbReference>
<dbReference type="PROSITE" id="PS00211">
    <property type="entry name" value="ABC_TRANSPORTER_1"/>
    <property type="match status" value="1"/>
</dbReference>
<dbReference type="PANTHER" id="PTHR42788:SF13">
    <property type="entry name" value="ALIPHATIC SULFONATES IMPORT ATP-BINDING PROTEIN SSUB"/>
    <property type="match status" value="1"/>
</dbReference>
<evidence type="ECO:0000256" key="1">
    <source>
        <dbReference type="ARBA" id="ARBA00005417"/>
    </source>
</evidence>
<accession>A0AA37IE89</accession>
<dbReference type="Proteomes" id="UP001055111">
    <property type="component" value="Unassembled WGS sequence"/>
</dbReference>
<keyword evidence="4" id="KW-0997">Cell inner membrane</keyword>
<dbReference type="SMART" id="SM00382">
    <property type="entry name" value="AAA"/>
    <property type="match status" value="1"/>
</dbReference>
<dbReference type="PROSITE" id="PS50893">
    <property type="entry name" value="ABC_TRANSPORTER_2"/>
    <property type="match status" value="1"/>
</dbReference>
<evidence type="ECO:0000256" key="3">
    <source>
        <dbReference type="ARBA" id="ARBA00022475"/>
    </source>
</evidence>
<dbReference type="SUPFAM" id="SSF52540">
    <property type="entry name" value="P-loop containing nucleoside triphosphate hydrolases"/>
    <property type="match status" value="1"/>
</dbReference>
<evidence type="ECO:0000256" key="6">
    <source>
        <dbReference type="ARBA" id="ARBA00022840"/>
    </source>
</evidence>
<reference evidence="8" key="1">
    <citation type="submission" date="2022-09" db="EMBL/GenBank/DDBJ databases">
        <title>Isolation and characterization of 3-chlorobenzoate degrading bacteria from soils in Shizuoka.</title>
        <authorList>
            <person name="Ifat A."/>
            <person name="Ogawa N."/>
            <person name="Kimbara K."/>
            <person name="Moriuchi R."/>
            <person name="Dohra H."/>
            <person name="Shintani M."/>
        </authorList>
    </citation>
    <scope>NUCLEOTIDE SEQUENCE</scope>
    <source>
        <strain evidence="8">19CS4-2</strain>
    </source>
</reference>
<dbReference type="AlphaFoldDB" id="A0AA37IE89"/>
<dbReference type="InterPro" id="IPR003593">
    <property type="entry name" value="AAA+_ATPase"/>
</dbReference>
<keyword evidence="4" id="KW-0472">Membrane</keyword>
<name>A0AA37IE89_9BURK</name>
<dbReference type="EMBL" id="BPUS01000011">
    <property type="protein sequence ID" value="GJH27634.1"/>
    <property type="molecule type" value="Genomic_DNA"/>
</dbReference>
<evidence type="ECO:0000313" key="8">
    <source>
        <dbReference type="EMBL" id="GJH27634.1"/>
    </source>
</evidence>
<protein>
    <submittedName>
        <fullName evidence="8">ABC transporter ATP-binding protein</fullName>
    </submittedName>
</protein>
<dbReference type="InterPro" id="IPR003439">
    <property type="entry name" value="ABC_transporter-like_ATP-bd"/>
</dbReference>
<evidence type="ECO:0000256" key="2">
    <source>
        <dbReference type="ARBA" id="ARBA00022448"/>
    </source>
</evidence>
<evidence type="ECO:0000313" key="9">
    <source>
        <dbReference type="Proteomes" id="UP001055111"/>
    </source>
</evidence>
<evidence type="ECO:0000256" key="5">
    <source>
        <dbReference type="ARBA" id="ARBA00022741"/>
    </source>
</evidence>
<dbReference type="GO" id="GO:0016887">
    <property type="term" value="F:ATP hydrolysis activity"/>
    <property type="evidence" value="ECO:0007669"/>
    <property type="project" value="InterPro"/>
</dbReference>
<keyword evidence="5" id="KW-0547">Nucleotide-binding</keyword>
<comment type="caution">
    <text evidence="8">The sequence shown here is derived from an EMBL/GenBank/DDBJ whole genome shotgun (WGS) entry which is preliminary data.</text>
</comment>
<dbReference type="Pfam" id="PF00005">
    <property type="entry name" value="ABC_tran"/>
    <property type="match status" value="1"/>
</dbReference>
<keyword evidence="2" id="KW-0813">Transport</keyword>
<proteinExistence type="inferred from homology"/>
<dbReference type="InterPro" id="IPR027417">
    <property type="entry name" value="P-loop_NTPase"/>
</dbReference>
<dbReference type="GO" id="GO:0005524">
    <property type="term" value="F:ATP binding"/>
    <property type="evidence" value="ECO:0007669"/>
    <property type="project" value="UniProtKB-KW"/>
</dbReference>
<dbReference type="Gene3D" id="3.40.50.300">
    <property type="entry name" value="P-loop containing nucleotide triphosphate hydrolases"/>
    <property type="match status" value="1"/>
</dbReference>
<dbReference type="InterPro" id="IPR050166">
    <property type="entry name" value="ABC_transporter_ATP-bind"/>
</dbReference>
<sequence>MSSISKHALALADVTCTFSSRENRNDRYTAVRDTSLAIAPGEFVSVVGPTGCGKSTLLNVSAGLLEPSSGTVSVFGETLKGINRRAGYMFQADALMPWRSALDNVTAGLVFRGVPKAEADARGEEWLKRVGLGGFGDRYPHQLSGGMRKRVAMAQTLILDPDIILMDEPFSALDIQTRQLMENELLDLWAAKRKAVLFITHDLDEAISMSDRVVVLAAGPGTHPIGEFVIDLPRPRDVAEIRSHPRFVELHAQIWGVLREEVLKGYQQQLKPAAE</sequence>
<keyword evidence="3" id="KW-1003">Cell membrane</keyword>
<dbReference type="PANTHER" id="PTHR42788">
    <property type="entry name" value="TAURINE IMPORT ATP-BINDING PROTEIN-RELATED"/>
    <property type="match status" value="1"/>
</dbReference>
<organism evidence="8 9">
    <name type="scientific">Caballeronia novacaledonica</name>
    <dbReference type="NCBI Taxonomy" id="1544861"/>
    <lineage>
        <taxon>Bacteria</taxon>
        <taxon>Pseudomonadati</taxon>
        <taxon>Pseudomonadota</taxon>
        <taxon>Betaproteobacteria</taxon>
        <taxon>Burkholderiales</taxon>
        <taxon>Burkholderiaceae</taxon>
        <taxon>Caballeronia</taxon>
    </lineage>
</organism>
<feature type="domain" description="ABC transporter" evidence="7">
    <location>
        <begin position="9"/>
        <end position="243"/>
    </location>
</feature>
<evidence type="ECO:0000256" key="4">
    <source>
        <dbReference type="ARBA" id="ARBA00022519"/>
    </source>
</evidence>
<evidence type="ECO:0000259" key="7">
    <source>
        <dbReference type="PROSITE" id="PS50893"/>
    </source>
</evidence>
<dbReference type="CDD" id="cd03293">
    <property type="entry name" value="ABC_NrtD_SsuB_transporters"/>
    <property type="match status" value="1"/>
</dbReference>
<keyword evidence="6 8" id="KW-0067">ATP-binding</keyword>